<dbReference type="FunFam" id="2.60.120.330:FF:000012">
    <property type="entry name" value="Gibberellin 20 oxidase 1"/>
    <property type="match status" value="1"/>
</dbReference>
<dbReference type="InterPro" id="IPR044861">
    <property type="entry name" value="IPNS-like_FE2OG_OXY"/>
</dbReference>
<dbReference type="SUPFAM" id="SSF51197">
    <property type="entry name" value="Clavaminate synthase-like"/>
    <property type="match status" value="2"/>
</dbReference>
<reference evidence="2" key="2">
    <citation type="submission" date="2015-06" db="UniProtKB">
        <authorList>
            <consortium name="EnsemblProtists"/>
        </authorList>
    </citation>
    <scope>IDENTIFICATION</scope>
    <source>
        <strain evidence="2">Pr102</strain>
    </source>
</reference>
<dbReference type="Gene3D" id="2.60.120.330">
    <property type="entry name" value="B-lactam Antibiotic, Isopenicillin N Synthase, Chain"/>
    <property type="match status" value="2"/>
</dbReference>
<protein>
    <recommendedName>
        <fullName evidence="1">Fe2OG dioxygenase domain-containing protein</fullName>
    </recommendedName>
</protein>
<name>H3GMI9_PHYRM</name>
<dbReference type="PANTHER" id="PTHR47990">
    <property type="entry name" value="2-OXOGLUTARATE (2OG) AND FE(II)-DEPENDENT OXYGENASE SUPERFAMILY PROTEIN-RELATED"/>
    <property type="match status" value="1"/>
</dbReference>
<dbReference type="InterPro" id="IPR026992">
    <property type="entry name" value="DIOX_N"/>
</dbReference>
<evidence type="ECO:0000259" key="1">
    <source>
        <dbReference type="PROSITE" id="PS51471"/>
    </source>
</evidence>
<dbReference type="VEuPathDB" id="FungiDB:KRP23_8045"/>
<dbReference type="AlphaFoldDB" id="H3GMI9"/>
<dbReference type="Proteomes" id="UP000005238">
    <property type="component" value="Unassembled WGS sequence"/>
</dbReference>
<evidence type="ECO:0000313" key="3">
    <source>
        <dbReference type="Proteomes" id="UP000005238"/>
    </source>
</evidence>
<dbReference type="VEuPathDB" id="FungiDB:KRP22_12601"/>
<sequence length="551" mass="62762">MFQYYHQMEYISRRLLKVFAVALGEEPAFFDQFFHGDNSSFLRLNHYPVAPEPEKTMGVNHHTDAGALTILLQDDEVASLQAFHRESQTWTLVPPRKGTYTINIGDMVQVWSNDKFVAPLHRVLANGGADRFSAPFFYNPSYKAQVKPIVVKEGEVANYRPLSWREFRLARFQGDYADSGKEIQIGDFKIHGQIDVANSPNPVKMNVRQVPVVDIGALMAFPTDASVDAALSNAKEDALRQIVEEVRAAATEWGFFYVTNHSLPQQELDQFQAAMHSFFRLPTETKRTIQRTATNARGYVEGELTKNKTDWKECFDFTSVHEDGPVNEKNERLEDNQNRWLDETTLSGFRTEMQTYYSKMEYISRRLLKVFAVALGEEPAFFDKFFQGGNSSVMRLNHYPVAPEPEKTMGAYHHTDSGALTILLQDDQVASLQVLHRESQTWVNVLPRKGTYTINIGDLVQVWSNDKFMAPLHRVLASNKAGRFSAPFFYCPAFNVQVKPIVVKEDEVANYRPFSWREFLLARVKGNYADAGQENQIGDFKIHGPIDVANA</sequence>
<feature type="domain" description="Fe2OG dioxygenase" evidence="1">
    <location>
        <begin position="38"/>
        <end position="140"/>
    </location>
</feature>
<dbReference type="OMA" id="MSLELCA"/>
<dbReference type="VEuPathDB" id="FungiDB:KRP22_12600"/>
<dbReference type="InterPro" id="IPR027443">
    <property type="entry name" value="IPNS-like_sf"/>
</dbReference>
<organism evidence="2 3">
    <name type="scientific">Phytophthora ramorum</name>
    <name type="common">Sudden oak death agent</name>
    <dbReference type="NCBI Taxonomy" id="164328"/>
    <lineage>
        <taxon>Eukaryota</taxon>
        <taxon>Sar</taxon>
        <taxon>Stramenopiles</taxon>
        <taxon>Oomycota</taxon>
        <taxon>Peronosporomycetes</taxon>
        <taxon>Peronosporales</taxon>
        <taxon>Peronosporaceae</taxon>
        <taxon>Phytophthora</taxon>
    </lineage>
</organism>
<dbReference type="PRINTS" id="PR00682">
    <property type="entry name" value="IPNSYNTHASE"/>
</dbReference>
<dbReference type="HOGENOM" id="CLU_494774_0_0_1"/>
<evidence type="ECO:0000313" key="2">
    <source>
        <dbReference type="EnsemblProtists" id="Phyra77718"/>
    </source>
</evidence>
<proteinExistence type="predicted"/>
<dbReference type="EMBL" id="DS566023">
    <property type="status" value="NOT_ANNOTATED_CDS"/>
    <property type="molecule type" value="Genomic_DNA"/>
</dbReference>
<dbReference type="InterPro" id="IPR050231">
    <property type="entry name" value="Iron_ascorbate_oxido_reductase"/>
</dbReference>
<accession>H3GMI9</accession>
<dbReference type="GO" id="GO:0016706">
    <property type="term" value="F:2-oxoglutarate-dependent dioxygenase activity"/>
    <property type="evidence" value="ECO:0000318"/>
    <property type="project" value="GO_Central"/>
</dbReference>
<dbReference type="VEuPathDB" id="FungiDB:KRP23_8044"/>
<dbReference type="eggNOG" id="KOG0143">
    <property type="taxonomic scope" value="Eukaryota"/>
</dbReference>
<dbReference type="InterPro" id="IPR005123">
    <property type="entry name" value="Oxoglu/Fe-dep_dioxygenase_dom"/>
</dbReference>
<dbReference type="EnsemblProtists" id="Phyra77718">
    <property type="protein sequence ID" value="Phyra77718"/>
    <property type="gene ID" value="Phyra77718"/>
</dbReference>
<dbReference type="PROSITE" id="PS51471">
    <property type="entry name" value="FE2OG_OXY"/>
    <property type="match status" value="2"/>
</dbReference>
<dbReference type="Pfam" id="PF14226">
    <property type="entry name" value="DIOX_N"/>
    <property type="match status" value="1"/>
</dbReference>
<reference evidence="3" key="1">
    <citation type="journal article" date="2006" name="Science">
        <title>Phytophthora genome sequences uncover evolutionary origins and mechanisms of pathogenesis.</title>
        <authorList>
            <person name="Tyler B.M."/>
            <person name="Tripathy S."/>
            <person name="Zhang X."/>
            <person name="Dehal P."/>
            <person name="Jiang R.H."/>
            <person name="Aerts A."/>
            <person name="Arredondo F.D."/>
            <person name="Baxter L."/>
            <person name="Bensasson D."/>
            <person name="Beynon J.L."/>
            <person name="Chapman J."/>
            <person name="Damasceno C.M."/>
            <person name="Dorrance A.E."/>
            <person name="Dou D."/>
            <person name="Dickerman A.W."/>
            <person name="Dubchak I.L."/>
            <person name="Garbelotto M."/>
            <person name="Gijzen M."/>
            <person name="Gordon S.G."/>
            <person name="Govers F."/>
            <person name="Grunwald N.J."/>
            <person name="Huang W."/>
            <person name="Ivors K.L."/>
            <person name="Jones R.W."/>
            <person name="Kamoun S."/>
            <person name="Krampis K."/>
            <person name="Lamour K.H."/>
            <person name="Lee M.K."/>
            <person name="McDonald W.H."/>
            <person name="Medina M."/>
            <person name="Meijer H.J."/>
            <person name="Nordberg E.K."/>
            <person name="Maclean D.J."/>
            <person name="Ospina-Giraldo M.D."/>
            <person name="Morris P.F."/>
            <person name="Phuntumart V."/>
            <person name="Putnam N.H."/>
            <person name="Rash S."/>
            <person name="Rose J.K."/>
            <person name="Sakihama Y."/>
            <person name="Salamov A.A."/>
            <person name="Savidor A."/>
            <person name="Scheuring C.F."/>
            <person name="Smith B.M."/>
            <person name="Sobral B.W."/>
            <person name="Terry A."/>
            <person name="Torto-Alalibo T.A."/>
            <person name="Win J."/>
            <person name="Xu Z."/>
            <person name="Zhang H."/>
            <person name="Grigoriev I.V."/>
            <person name="Rokhsar D.S."/>
            <person name="Boore J.L."/>
        </authorList>
    </citation>
    <scope>NUCLEOTIDE SEQUENCE [LARGE SCALE GENOMIC DNA]</scope>
    <source>
        <strain evidence="3">Pr102</strain>
    </source>
</reference>
<dbReference type="InParanoid" id="H3GMI9"/>
<dbReference type="STRING" id="164328.H3GMI9"/>
<dbReference type="Pfam" id="PF03171">
    <property type="entry name" value="2OG-FeII_Oxy"/>
    <property type="match status" value="2"/>
</dbReference>
<keyword evidence="3" id="KW-1185">Reference proteome</keyword>
<feature type="domain" description="Fe2OG dioxygenase" evidence="1">
    <location>
        <begin position="390"/>
        <end position="492"/>
    </location>
</feature>